<reference evidence="1 2" key="1">
    <citation type="journal article" date="2015" name="Nature">
        <title>rRNA introns, odd ribosomes, and small enigmatic genomes across a large radiation of phyla.</title>
        <authorList>
            <person name="Brown C.T."/>
            <person name="Hug L.A."/>
            <person name="Thomas B.C."/>
            <person name="Sharon I."/>
            <person name="Castelle C.J."/>
            <person name="Singh A."/>
            <person name="Wilkins M.J."/>
            <person name="Williams K.H."/>
            <person name="Banfield J.F."/>
        </authorList>
    </citation>
    <scope>NUCLEOTIDE SEQUENCE [LARGE SCALE GENOMIC DNA]</scope>
</reference>
<dbReference type="AlphaFoldDB" id="A0A0G1SL15"/>
<proteinExistence type="predicted"/>
<dbReference type="EMBL" id="LCMR01000007">
    <property type="protein sequence ID" value="KKU42763.1"/>
    <property type="molecule type" value="Genomic_DNA"/>
</dbReference>
<gene>
    <name evidence="1" type="ORF">UX56_C0007G0012</name>
</gene>
<protein>
    <submittedName>
        <fullName evidence="1">Uncharacterized protein</fullName>
    </submittedName>
</protein>
<accession>A0A0G1SL15</accession>
<evidence type="ECO:0000313" key="1">
    <source>
        <dbReference type="EMBL" id="KKU42763.1"/>
    </source>
</evidence>
<dbReference type="Proteomes" id="UP000034391">
    <property type="component" value="Unassembled WGS sequence"/>
</dbReference>
<evidence type="ECO:0000313" key="2">
    <source>
        <dbReference type="Proteomes" id="UP000034391"/>
    </source>
</evidence>
<sequence>MAGKKKVTQKTEMKKILAGCIGFGQTTGIDTPTAIQRFISARKGEVSQEKEKIRKAKLKIKKIEVIRILAEKVLTNFWIKETDKRKIK</sequence>
<organism evidence="1 2">
    <name type="scientific">Candidatus Azambacteria bacterium GW2011_GWD2_46_48</name>
    <dbReference type="NCBI Taxonomy" id="1618623"/>
    <lineage>
        <taxon>Bacteria</taxon>
        <taxon>Candidatus Azamiibacteriota</taxon>
    </lineage>
</organism>
<name>A0A0G1SL15_9BACT</name>
<comment type="caution">
    <text evidence="1">The sequence shown here is derived from an EMBL/GenBank/DDBJ whole genome shotgun (WGS) entry which is preliminary data.</text>
</comment>